<name>A0AAD7HQF7_9AGAR</name>
<proteinExistence type="predicted"/>
<gene>
    <name evidence="3" type="ORF">B0H16DRAFT_1895096</name>
</gene>
<feature type="compositionally biased region" description="Acidic residues" evidence="1">
    <location>
        <begin position="463"/>
        <end position="486"/>
    </location>
</feature>
<feature type="region of interest" description="Disordered" evidence="1">
    <location>
        <begin position="355"/>
        <end position="558"/>
    </location>
</feature>
<evidence type="ECO:0000313" key="4">
    <source>
        <dbReference type="Proteomes" id="UP001215598"/>
    </source>
</evidence>
<evidence type="ECO:0000256" key="1">
    <source>
        <dbReference type="SAM" id="MobiDB-lite"/>
    </source>
</evidence>
<feature type="compositionally biased region" description="Low complexity" evidence="1">
    <location>
        <begin position="411"/>
        <end position="427"/>
    </location>
</feature>
<feature type="compositionally biased region" description="Basic residues" evidence="1">
    <location>
        <begin position="149"/>
        <end position="160"/>
    </location>
</feature>
<feature type="compositionally biased region" description="Low complexity" evidence="1">
    <location>
        <begin position="443"/>
        <end position="455"/>
    </location>
</feature>
<sequence length="558" mass="58074">MSEIATIHVHLPSCVLRATSLYDEPTLRPVCAKVASYLERGQRLENLSWRLWHLQSLMVDTENTKSKREFKKLSKCMGDKLGTEKGSPRSIETLPAPPFTRTPSTDLLRQRQYHVRGANGATGTTTSTFATNASFASIATPGNAPTANGKRKRTQLRARGPHPACASPPQPLVPRALGPRAPRPAPSLAITTGNATTARGKRKRTSEREGQTLPAPPTPSSSAPPPSCTPPQSRSHAAHELREADSSSWYSRPNGGANATGVIKDGAGLTPAGTVGTAGIEVEARARRSSSRWTSWCRICTHAYEDSSESSAGDDERACGGVFGGGEVEMGDREHAGAGFSNNNGFAANDSANNNAGFNASNREEGQGQGMGMDFGGMGMGMEGASENPNSTSTSYEEGEDMDGVEADSTASYNANDNSPASASAYSTGPHRPGSKNLTTNPTARSAFTSASASASRRREFVEQDDFEEDAESSDDGGDDSADSDLYEMRGKASGKGRKSATARASGAGKARRQSSAAGWASRQGVSASASVTARASVGGVSSGGASASAGAGTWGRL</sequence>
<feature type="compositionally biased region" description="Pro residues" evidence="1">
    <location>
        <begin position="214"/>
        <end position="229"/>
    </location>
</feature>
<reference evidence="3" key="1">
    <citation type="submission" date="2023-03" db="EMBL/GenBank/DDBJ databases">
        <title>Massive genome expansion in bonnet fungi (Mycena s.s.) driven by repeated elements and novel gene families across ecological guilds.</title>
        <authorList>
            <consortium name="Lawrence Berkeley National Laboratory"/>
            <person name="Harder C.B."/>
            <person name="Miyauchi S."/>
            <person name="Viragh M."/>
            <person name="Kuo A."/>
            <person name="Thoen E."/>
            <person name="Andreopoulos B."/>
            <person name="Lu D."/>
            <person name="Skrede I."/>
            <person name="Drula E."/>
            <person name="Henrissat B."/>
            <person name="Morin E."/>
            <person name="Kohler A."/>
            <person name="Barry K."/>
            <person name="LaButti K."/>
            <person name="Morin E."/>
            <person name="Salamov A."/>
            <person name="Lipzen A."/>
            <person name="Mereny Z."/>
            <person name="Hegedus B."/>
            <person name="Baldrian P."/>
            <person name="Stursova M."/>
            <person name="Weitz H."/>
            <person name="Taylor A."/>
            <person name="Grigoriev I.V."/>
            <person name="Nagy L.G."/>
            <person name="Martin F."/>
            <person name="Kauserud H."/>
        </authorList>
    </citation>
    <scope>NUCLEOTIDE SEQUENCE</scope>
    <source>
        <strain evidence="3">CBHHK182m</strain>
    </source>
</reference>
<dbReference type="AlphaFoldDB" id="A0AAD7HQF7"/>
<feature type="compositionally biased region" description="Acidic residues" evidence="1">
    <location>
        <begin position="397"/>
        <end position="406"/>
    </location>
</feature>
<feature type="region of interest" description="Disordered" evidence="1">
    <location>
        <begin position="138"/>
        <end position="253"/>
    </location>
</feature>
<evidence type="ECO:0000259" key="2">
    <source>
        <dbReference type="Pfam" id="PF08550"/>
    </source>
</evidence>
<feature type="region of interest" description="Disordered" evidence="1">
    <location>
        <begin position="79"/>
        <end position="103"/>
    </location>
</feature>
<feature type="domain" description="Nitrogen regulatory protein areA GATA-like" evidence="2">
    <location>
        <begin position="31"/>
        <end position="53"/>
    </location>
</feature>
<feature type="compositionally biased region" description="Gly residues" evidence="1">
    <location>
        <begin position="367"/>
        <end position="382"/>
    </location>
</feature>
<dbReference type="InterPro" id="IPR013860">
    <property type="entry name" value="AreA_GATA"/>
</dbReference>
<comment type="caution">
    <text evidence="3">The sequence shown here is derived from an EMBL/GenBank/DDBJ whole genome shotgun (WGS) entry which is preliminary data.</text>
</comment>
<feature type="compositionally biased region" description="Low complexity" evidence="1">
    <location>
        <begin position="525"/>
        <end position="558"/>
    </location>
</feature>
<organism evidence="3 4">
    <name type="scientific">Mycena metata</name>
    <dbReference type="NCBI Taxonomy" id="1033252"/>
    <lineage>
        <taxon>Eukaryota</taxon>
        <taxon>Fungi</taxon>
        <taxon>Dikarya</taxon>
        <taxon>Basidiomycota</taxon>
        <taxon>Agaricomycotina</taxon>
        <taxon>Agaricomycetes</taxon>
        <taxon>Agaricomycetidae</taxon>
        <taxon>Agaricales</taxon>
        <taxon>Marasmiineae</taxon>
        <taxon>Mycenaceae</taxon>
        <taxon>Mycena</taxon>
    </lineage>
</organism>
<dbReference type="Proteomes" id="UP001215598">
    <property type="component" value="Unassembled WGS sequence"/>
</dbReference>
<dbReference type="EMBL" id="JARKIB010000194">
    <property type="protein sequence ID" value="KAJ7725491.1"/>
    <property type="molecule type" value="Genomic_DNA"/>
</dbReference>
<feature type="compositionally biased region" description="Polar residues" evidence="1">
    <location>
        <begin position="387"/>
        <end position="396"/>
    </location>
</feature>
<keyword evidence="4" id="KW-1185">Reference proteome</keyword>
<protein>
    <recommendedName>
        <fullName evidence="2">Nitrogen regulatory protein areA GATA-like domain-containing protein</fullName>
    </recommendedName>
</protein>
<evidence type="ECO:0000313" key="3">
    <source>
        <dbReference type="EMBL" id="KAJ7725491.1"/>
    </source>
</evidence>
<dbReference type="Pfam" id="PF08550">
    <property type="entry name" value="GATA_AreA"/>
    <property type="match status" value="1"/>
</dbReference>
<accession>A0AAD7HQF7</accession>